<dbReference type="Pfam" id="PF17289">
    <property type="entry name" value="Terminase_6C"/>
    <property type="match status" value="1"/>
</dbReference>
<feature type="compositionally biased region" description="Basic and acidic residues" evidence="2">
    <location>
        <begin position="10"/>
        <end position="20"/>
    </location>
</feature>
<keyword evidence="5" id="KW-1185">Reference proteome</keyword>
<protein>
    <recommendedName>
        <fullName evidence="3">Terminase large subunit gp17-like C-terminal domain-containing protein</fullName>
    </recommendedName>
</protein>
<dbReference type="InterPro" id="IPR035421">
    <property type="entry name" value="Terminase_6C"/>
</dbReference>
<dbReference type="InterPro" id="IPR027417">
    <property type="entry name" value="P-loop_NTPase"/>
</dbReference>
<dbReference type="Proteomes" id="UP000006844">
    <property type="component" value="Chromosome"/>
</dbReference>
<dbReference type="Gene3D" id="3.40.50.300">
    <property type="entry name" value="P-loop containing nucleotide triphosphate hydrolases"/>
    <property type="match status" value="1"/>
</dbReference>
<dbReference type="STRING" id="401053.AciPR4_0096"/>
<dbReference type="AlphaFoldDB" id="E8UYZ2"/>
<organism evidence="4 5">
    <name type="scientific">Terriglobus saanensis (strain ATCC BAA-1853 / DSM 23119 / SP1PR4)</name>
    <dbReference type="NCBI Taxonomy" id="401053"/>
    <lineage>
        <taxon>Bacteria</taxon>
        <taxon>Pseudomonadati</taxon>
        <taxon>Acidobacteriota</taxon>
        <taxon>Terriglobia</taxon>
        <taxon>Terriglobales</taxon>
        <taxon>Acidobacteriaceae</taxon>
        <taxon>Terriglobus</taxon>
    </lineage>
</organism>
<keyword evidence="1" id="KW-1188">Viral release from host cell</keyword>
<evidence type="ECO:0000313" key="5">
    <source>
        <dbReference type="Proteomes" id="UP000006844"/>
    </source>
</evidence>
<dbReference type="RefSeq" id="WP_013566670.1">
    <property type="nucleotide sequence ID" value="NC_014963.1"/>
</dbReference>
<proteinExistence type="predicted"/>
<sequence>MQTIEPEVPATDKDPPPTESRIEQTERLLKIRSKSGAIIPLTANTAQWNYELNRKEKNIVLKARQMGMSTWIAGQFFLKTIQTPGTMTVLVAHTREATEQMFRIVQRMWENLPDDLREGPAKRSRANVGQMAFPALDSEFRVVSAGEQNAGRSMSIQNLHCSELSRWPGDAASTLAGLKAALAPGGEMVLESTPNGAYGCFYQEWMEAEAQRMARHFLPWWMEPTYLGARVEASDWTEEERALVSREGLRPEQIGYRRELQRTYRGMARQEFAEDAVSCFRASGECFFELDAIEARLAELTPPLASRRSGSLLLWMPPVKGRRYLIASDPAGGGSEGDFAAAQVVDIDLGLQCAELRQRLNPRELAEVLIDLAREYNGALIVVERNNHGAGVLAYLEKRGVAVYEEGGQAGWPTNSVTRPRMLARLNLLLNEQPWLFKSERLLTECRSFVRGPGGRPEAATGAHDDCVMSMAMALAVREEVART</sequence>
<feature type="region of interest" description="Disordered" evidence="2">
    <location>
        <begin position="1"/>
        <end position="20"/>
    </location>
</feature>
<evidence type="ECO:0000313" key="4">
    <source>
        <dbReference type="EMBL" id="ADV80937.1"/>
    </source>
</evidence>
<evidence type="ECO:0000256" key="2">
    <source>
        <dbReference type="SAM" id="MobiDB-lite"/>
    </source>
</evidence>
<dbReference type="OrthoDB" id="9768556at2"/>
<dbReference type="EMBL" id="CP002467">
    <property type="protein sequence ID" value="ADV80937.1"/>
    <property type="molecule type" value="Genomic_DNA"/>
</dbReference>
<gene>
    <name evidence="4" type="ordered locus">AciPR4_0096</name>
</gene>
<feature type="domain" description="Terminase large subunit gp17-like C-terminal" evidence="3">
    <location>
        <begin position="326"/>
        <end position="475"/>
    </location>
</feature>
<reference evidence="4 5" key="1">
    <citation type="journal article" date="2012" name="Stand. Genomic Sci.">
        <title>Complete genome sequence of Terriglobus saanensis type strain SP1PR4(T), an Acidobacteria from tundra soil.</title>
        <authorList>
            <person name="Rawat S.R."/>
            <person name="Mannisto M.K."/>
            <person name="Starovoytov V."/>
            <person name="Goodwin L."/>
            <person name="Nolan M."/>
            <person name="Hauser L."/>
            <person name="Land M."/>
            <person name="Davenport K.W."/>
            <person name="Woyke T."/>
            <person name="Haggblom M.M."/>
        </authorList>
    </citation>
    <scope>NUCLEOTIDE SEQUENCE</scope>
    <source>
        <strain evidence="5">ATCC BAA-1853 / DSM 23119 / SP1PR4</strain>
    </source>
</reference>
<dbReference type="Gene3D" id="3.30.420.240">
    <property type="match status" value="1"/>
</dbReference>
<dbReference type="KEGG" id="tsa:AciPR4_0096"/>
<name>E8UYZ2_TERSS</name>
<evidence type="ECO:0000259" key="3">
    <source>
        <dbReference type="Pfam" id="PF17289"/>
    </source>
</evidence>
<evidence type="ECO:0000256" key="1">
    <source>
        <dbReference type="ARBA" id="ARBA00022612"/>
    </source>
</evidence>
<accession>E8UYZ2</accession>
<dbReference type="eggNOG" id="COG4373">
    <property type="taxonomic scope" value="Bacteria"/>
</dbReference>
<dbReference type="HOGENOM" id="CLU_038244_0_0_0"/>